<proteinExistence type="predicted"/>
<evidence type="ECO:0000256" key="4">
    <source>
        <dbReference type="ARBA" id="ARBA00040379"/>
    </source>
</evidence>
<dbReference type="Pfam" id="PF09339">
    <property type="entry name" value="HTH_IclR"/>
    <property type="match status" value="1"/>
</dbReference>
<dbReference type="SMART" id="SM00346">
    <property type="entry name" value="HTH_ICLR"/>
    <property type="match status" value="1"/>
</dbReference>
<evidence type="ECO:0000256" key="5">
    <source>
        <dbReference type="ARBA" id="ARBA00042627"/>
    </source>
</evidence>
<dbReference type="SUPFAM" id="SSF55781">
    <property type="entry name" value="GAF domain-like"/>
    <property type="match status" value="1"/>
</dbReference>
<feature type="domain" description="HTH iclR-type" evidence="6">
    <location>
        <begin position="6"/>
        <end position="66"/>
    </location>
</feature>
<keyword evidence="9" id="KW-1185">Reference proteome</keyword>
<dbReference type="SUPFAM" id="SSF46785">
    <property type="entry name" value="Winged helix' DNA-binding domain"/>
    <property type="match status" value="1"/>
</dbReference>
<keyword evidence="2 8" id="KW-0238">DNA-binding</keyword>
<reference evidence="8 9" key="1">
    <citation type="submission" date="2023-07" db="EMBL/GenBank/DDBJ databases">
        <title>Sorghum-associated microbial communities from plants grown in Nebraska, USA.</title>
        <authorList>
            <person name="Schachtman D."/>
        </authorList>
    </citation>
    <scope>NUCLEOTIDE SEQUENCE [LARGE SCALE GENOMIC DNA]</scope>
    <source>
        <strain evidence="8 9">4138</strain>
    </source>
</reference>
<evidence type="ECO:0000256" key="2">
    <source>
        <dbReference type="ARBA" id="ARBA00023125"/>
    </source>
</evidence>
<evidence type="ECO:0000256" key="3">
    <source>
        <dbReference type="ARBA" id="ARBA00023163"/>
    </source>
</evidence>
<feature type="domain" description="IclR-ED" evidence="7">
    <location>
        <begin position="67"/>
        <end position="250"/>
    </location>
</feature>
<evidence type="ECO:0000256" key="1">
    <source>
        <dbReference type="ARBA" id="ARBA00023015"/>
    </source>
</evidence>
<gene>
    <name evidence="8" type="ORF">J2W69_001482</name>
</gene>
<dbReference type="RefSeq" id="WP_310276105.1">
    <property type="nucleotide sequence ID" value="NZ_JAVDWR010000003.1"/>
</dbReference>
<dbReference type="InterPro" id="IPR036388">
    <property type="entry name" value="WH-like_DNA-bd_sf"/>
</dbReference>
<evidence type="ECO:0000313" key="9">
    <source>
        <dbReference type="Proteomes" id="UP001257909"/>
    </source>
</evidence>
<dbReference type="InterPro" id="IPR029016">
    <property type="entry name" value="GAF-like_dom_sf"/>
</dbReference>
<dbReference type="GO" id="GO:0003677">
    <property type="term" value="F:DNA binding"/>
    <property type="evidence" value="ECO:0007669"/>
    <property type="project" value="UniProtKB-KW"/>
</dbReference>
<sequence>MTSYLIPNLANACRMMELMAASGSGLTLSQLEQQLAVPRTSAFRILQTLCQQQMLFKEGKKYRVGSSLYKMGLDLLQHHHLHQLAVPVLHKLTISTGLTSHLALPRPDGALIAEVCDSPNPSHLAARPGFLADLHCSAGGKVFLAFNYFDQLATLPGLQQMSARTAQSITDLSRLRVELQSVLGRGYALDDQEYQANVRCIAVPIRNAQGSVVASVGVTGLSSILCKQRLPLLVAAVKQAAIDISLACYRPALLANDK</sequence>
<dbReference type="InterPro" id="IPR014757">
    <property type="entry name" value="Tscrpt_reg_IclR_C"/>
</dbReference>
<dbReference type="EMBL" id="JAVDWR010000003">
    <property type="protein sequence ID" value="MDR7120548.1"/>
    <property type="molecule type" value="Genomic_DNA"/>
</dbReference>
<organism evidence="8 9">
    <name type="scientific">Rheinheimera soli</name>
    <dbReference type="NCBI Taxonomy" id="443616"/>
    <lineage>
        <taxon>Bacteria</taxon>
        <taxon>Pseudomonadati</taxon>
        <taxon>Pseudomonadota</taxon>
        <taxon>Gammaproteobacteria</taxon>
        <taxon>Chromatiales</taxon>
        <taxon>Chromatiaceae</taxon>
        <taxon>Rheinheimera</taxon>
    </lineage>
</organism>
<protein>
    <recommendedName>
        <fullName evidence="4">HTH-type transcriptional repressor AllR</fullName>
    </recommendedName>
    <alternativeName>
        <fullName evidence="5">Negative regulator of allantoin and glyoxylate utilization operons</fullName>
    </alternativeName>
</protein>
<dbReference type="PROSITE" id="PS51078">
    <property type="entry name" value="ICLR_ED"/>
    <property type="match status" value="1"/>
</dbReference>
<dbReference type="InterPro" id="IPR050707">
    <property type="entry name" value="HTH_MetabolicPath_Reg"/>
</dbReference>
<evidence type="ECO:0000259" key="7">
    <source>
        <dbReference type="PROSITE" id="PS51078"/>
    </source>
</evidence>
<dbReference type="InterPro" id="IPR005471">
    <property type="entry name" value="Tscrpt_reg_IclR_N"/>
</dbReference>
<evidence type="ECO:0000259" key="6">
    <source>
        <dbReference type="PROSITE" id="PS51077"/>
    </source>
</evidence>
<evidence type="ECO:0000313" key="8">
    <source>
        <dbReference type="EMBL" id="MDR7120548.1"/>
    </source>
</evidence>
<dbReference type="Pfam" id="PF01614">
    <property type="entry name" value="IclR_C"/>
    <property type="match status" value="1"/>
</dbReference>
<keyword evidence="1" id="KW-0805">Transcription regulation</keyword>
<accession>A0ABU1VYR3</accession>
<dbReference type="PANTHER" id="PTHR30136:SF24">
    <property type="entry name" value="HTH-TYPE TRANSCRIPTIONAL REPRESSOR ALLR"/>
    <property type="match status" value="1"/>
</dbReference>
<comment type="caution">
    <text evidence="8">The sequence shown here is derived from an EMBL/GenBank/DDBJ whole genome shotgun (WGS) entry which is preliminary data.</text>
</comment>
<dbReference type="Gene3D" id="1.10.10.10">
    <property type="entry name" value="Winged helix-like DNA-binding domain superfamily/Winged helix DNA-binding domain"/>
    <property type="match status" value="1"/>
</dbReference>
<dbReference type="Proteomes" id="UP001257909">
    <property type="component" value="Unassembled WGS sequence"/>
</dbReference>
<keyword evidence="3" id="KW-0804">Transcription</keyword>
<dbReference type="InterPro" id="IPR036390">
    <property type="entry name" value="WH_DNA-bd_sf"/>
</dbReference>
<dbReference type="PANTHER" id="PTHR30136">
    <property type="entry name" value="HELIX-TURN-HELIX TRANSCRIPTIONAL REGULATOR, ICLR FAMILY"/>
    <property type="match status" value="1"/>
</dbReference>
<dbReference type="Gene3D" id="3.30.450.40">
    <property type="match status" value="1"/>
</dbReference>
<dbReference type="PROSITE" id="PS51077">
    <property type="entry name" value="HTH_ICLR"/>
    <property type="match status" value="1"/>
</dbReference>
<name>A0ABU1VYR3_9GAMM</name>